<proteinExistence type="predicted"/>
<keyword evidence="2" id="KW-1133">Transmembrane helix</keyword>
<reference evidence="3 4" key="1">
    <citation type="journal article" date="2014" name="Genome Announc.">
        <title>Trypanosoma cruzi Clone Dm28c Draft Genome Sequence.</title>
        <authorList>
            <person name="Grisard E.C."/>
            <person name="Teixeira S.M."/>
            <person name="de Almeida L.G."/>
            <person name="Stoco P.H."/>
            <person name="Gerber A.L."/>
            <person name="Talavera-Lopez C."/>
            <person name="Lima O.C."/>
            <person name="Andersson B."/>
            <person name="de Vasconcelos A.T."/>
        </authorList>
    </citation>
    <scope>NUCLEOTIDE SEQUENCE [LARGE SCALE GENOMIC DNA]</scope>
    <source>
        <strain evidence="3 4">Dm28c</strain>
    </source>
</reference>
<name>V5AUK6_TRYCR</name>
<evidence type="ECO:0000256" key="2">
    <source>
        <dbReference type="SAM" id="Phobius"/>
    </source>
</evidence>
<feature type="region of interest" description="Disordered" evidence="1">
    <location>
        <begin position="128"/>
        <end position="298"/>
    </location>
</feature>
<protein>
    <submittedName>
        <fullName evidence="3">Mucin-associated surface protein (MASP)</fullName>
    </submittedName>
</protein>
<feature type="compositionally biased region" description="Basic and acidic residues" evidence="1">
    <location>
        <begin position="204"/>
        <end position="213"/>
    </location>
</feature>
<sequence>MVCMLLLVDCAVFGCGVAALYFPFSLSLCVDVLLVCAEGYTQVTGVMAMMMTGRVLLVCALCVLWCGVGGRCDEEEEAPVVGPTLDSTGVGVSENATDLTAPGDAGVLSAEQKQLNPLGALPLQAALQPESPKEQTHSSLEHKGPLPPSTQLQEERQGGPDEGTLEEPRASLSQEDKKHTPIGDQQRNDPPPASSNNDVVSNNSEERTEDTPRSTEIIGGVPSEEVQERENVTLSLEQPQETSTAAPAITTQIISMKPPDQSESNTVKMSDATPKSTGTANTNDSTTKITNSDGSTAVSHTTSPLLLLLLVACAAAAAVVAA</sequence>
<dbReference type="EMBL" id="AYLP01000665">
    <property type="protein sequence ID" value="ESS55798.1"/>
    <property type="molecule type" value="Genomic_DNA"/>
</dbReference>
<dbReference type="AlphaFoldDB" id="V5AUK6"/>
<comment type="caution">
    <text evidence="3">The sequence shown here is derived from an EMBL/GenBank/DDBJ whole genome shotgun (WGS) entry which is preliminary data.</text>
</comment>
<feature type="transmembrane region" description="Helical" evidence="2">
    <location>
        <begin position="305"/>
        <end position="321"/>
    </location>
</feature>
<feature type="compositionally biased region" description="Basic and acidic residues" evidence="1">
    <location>
        <begin position="131"/>
        <end position="144"/>
    </location>
</feature>
<keyword evidence="2" id="KW-0812">Transmembrane</keyword>
<feature type="compositionally biased region" description="Polar residues" evidence="1">
    <location>
        <begin position="232"/>
        <end position="254"/>
    </location>
</feature>
<dbReference type="Proteomes" id="UP000017861">
    <property type="component" value="Unassembled WGS sequence"/>
</dbReference>
<gene>
    <name evidence="3" type="ORF">TCDM_12708</name>
</gene>
<feature type="compositionally biased region" description="Low complexity" evidence="1">
    <location>
        <begin position="194"/>
        <end position="203"/>
    </location>
</feature>
<feature type="region of interest" description="Disordered" evidence="1">
    <location>
        <begin position="81"/>
        <end position="103"/>
    </location>
</feature>
<feature type="compositionally biased region" description="Basic and acidic residues" evidence="1">
    <location>
        <begin position="166"/>
        <end position="181"/>
    </location>
</feature>
<evidence type="ECO:0000313" key="4">
    <source>
        <dbReference type="Proteomes" id="UP000017861"/>
    </source>
</evidence>
<accession>V5AUK6</accession>
<dbReference type="VEuPathDB" id="TriTrypDB:TCDM_12708"/>
<evidence type="ECO:0000313" key="3">
    <source>
        <dbReference type="EMBL" id="ESS55798.1"/>
    </source>
</evidence>
<organism evidence="3 4">
    <name type="scientific">Trypanosoma cruzi Dm28c</name>
    <dbReference type="NCBI Taxonomy" id="1416333"/>
    <lineage>
        <taxon>Eukaryota</taxon>
        <taxon>Discoba</taxon>
        <taxon>Euglenozoa</taxon>
        <taxon>Kinetoplastea</taxon>
        <taxon>Metakinetoplastina</taxon>
        <taxon>Trypanosomatida</taxon>
        <taxon>Trypanosomatidae</taxon>
        <taxon>Trypanosoma</taxon>
        <taxon>Schizotrypanum</taxon>
    </lineage>
</organism>
<feature type="compositionally biased region" description="Polar residues" evidence="1">
    <location>
        <begin position="261"/>
        <end position="298"/>
    </location>
</feature>
<keyword evidence="2" id="KW-0472">Membrane</keyword>
<evidence type="ECO:0000256" key="1">
    <source>
        <dbReference type="SAM" id="MobiDB-lite"/>
    </source>
</evidence>